<evidence type="ECO:0000313" key="1">
    <source>
        <dbReference type="EMBL" id="KTF06081.1"/>
    </source>
</evidence>
<comment type="caution">
    <text evidence="1">The sequence shown here is derived from an EMBL/GenBank/DDBJ whole genome shotgun (WGS) entry which is preliminary data.</text>
</comment>
<dbReference type="EMBL" id="AYSL01001379">
    <property type="protein sequence ID" value="KTF06081.1"/>
    <property type="molecule type" value="Genomic_DNA"/>
</dbReference>
<accession>A0A1B6NRZ3</accession>
<feature type="non-terminal residue" evidence="1">
    <location>
        <position position="95"/>
    </location>
</feature>
<name>A0A1B6NRZ3_9ZZZZ</name>
<proteinExistence type="predicted"/>
<reference evidence="1" key="1">
    <citation type="submission" date="2013-11" db="EMBL/GenBank/DDBJ databases">
        <title>Microbial diversity, functional groups and degradation webs in Northern and Southern Mediterranean and Red Sea marine crude oil polluted sites.</title>
        <authorList>
            <person name="Daffonchio D."/>
            <person name="Mapelli F."/>
            <person name="Ferrer M."/>
            <person name="Richter M."/>
            <person name="Cherif A."/>
            <person name="Malkawi H.I."/>
            <person name="Yakimov M.M."/>
            <person name="Abdel-Fattah Y.R."/>
            <person name="Blaghen M."/>
            <person name="Golyshin P.N."/>
            <person name="Kalogerakis N."/>
            <person name="Boon N."/>
            <person name="Magagnini M."/>
            <person name="Fava F."/>
        </authorList>
    </citation>
    <scope>NUCLEOTIDE SEQUENCE</scope>
</reference>
<organism evidence="1">
    <name type="scientific">marine sediment metagenome</name>
    <dbReference type="NCBI Taxonomy" id="412755"/>
    <lineage>
        <taxon>unclassified sequences</taxon>
        <taxon>metagenomes</taxon>
        <taxon>ecological metagenomes</taxon>
    </lineage>
</organism>
<sequence length="95" mass="10399">MTNTDRDALLDAALVHVPFEGMNERALAAGARDIGMDAALIRVISRRAAPDWPPPITAAPDRALREALAATPLEGRFRDRVAQAVWQRLELSDPE</sequence>
<gene>
    <name evidence="1" type="ORF">MGSAQ_002423</name>
</gene>
<dbReference type="AlphaFoldDB" id="A0A1B6NRZ3"/>
<protein>
    <submittedName>
        <fullName evidence="1">RpsU-divergently transcribed protein</fullName>
    </submittedName>
</protein>